<name>A0A151Y5U1_9GAMM</name>
<dbReference type="Proteomes" id="UP000076276">
    <property type="component" value="Unassembled WGS sequence"/>
</dbReference>
<feature type="domain" description="Glycosyl transferase family 1" evidence="2">
    <location>
        <begin position="190"/>
        <end position="354"/>
    </location>
</feature>
<gene>
    <name evidence="4" type="ORF">AZH43_05545</name>
</gene>
<dbReference type="InterPro" id="IPR001296">
    <property type="entry name" value="Glyco_trans_1"/>
</dbReference>
<protein>
    <submittedName>
        <fullName evidence="4">Glycosyl transferase family 1</fullName>
    </submittedName>
</protein>
<dbReference type="SUPFAM" id="SSF53756">
    <property type="entry name" value="UDP-Glycosyltransferase/glycogen phosphorylase"/>
    <property type="match status" value="1"/>
</dbReference>
<dbReference type="Pfam" id="PF13439">
    <property type="entry name" value="Glyco_transf_4"/>
    <property type="match status" value="1"/>
</dbReference>
<evidence type="ECO:0000259" key="2">
    <source>
        <dbReference type="Pfam" id="PF00534"/>
    </source>
</evidence>
<evidence type="ECO:0000256" key="1">
    <source>
        <dbReference type="ARBA" id="ARBA00022679"/>
    </source>
</evidence>
<organism evidence="4 5">
    <name type="scientific">Acinetobacter pragensis</name>
    <dbReference type="NCBI Taxonomy" id="1806892"/>
    <lineage>
        <taxon>Bacteria</taxon>
        <taxon>Pseudomonadati</taxon>
        <taxon>Pseudomonadota</taxon>
        <taxon>Gammaproteobacteria</taxon>
        <taxon>Moraxellales</taxon>
        <taxon>Moraxellaceae</taxon>
        <taxon>Acinetobacter</taxon>
    </lineage>
</organism>
<dbReference type="STRING" id="1806892.AZH43_05545"/>
<dbReference type="PANTHER" id="PTHR46401:SF2">
    <property type="entry name" value="GLYCOSYLTRANSFERASE WBBK-RELATED"/>
    <property type="match status" value="1"/>
</dbReference>
<dbReference type="Gene3D" id="3.40.50.2000">
    <property type="entry name" value="Glycogen Phosphorylase B"/>
    <property type="match status" value="2"/>
</dbReference>
<evidence type="ECO:0000259" key="3">
    <source>
        <dbReference type="Pfam" id="PF13439"/>
    </source>
</evidence>
<sequence length="382" mass="43736">MNNVHINMNEFTNASRVLKQVNSLSQNKVFENITIIALGSEKLKEYEQLSKNVELYRIRLATRKLPKGLFFQLIKYVEFFIRTFFILLKVKPKVVNAHALGVLPFAVFAKYVLNALVVYDAHELETEQSAGLDLRKKLSKFLERKLIHKVDMMLVVSESIADWYVNEYSICRPSVVLNAPKQRALKENNHFREKLGIRNEQIILLYQGGLFNGRGIHLILDAFKSRNDNKIVIVFMGYGELEQAIKAVMLEYNNIFFYPAVPPQIVLEYTASADLGISLIENTCLSYYYCMPNKLFEYAMAGLPILVSNMKDMSELVIKNNIGTAISNFSSDGINQAIDEFLNQDLTVMKKNAYSVACDNSWEIQEKKMLKAYNNMLSCKGI</sequence>
<evidence type="ECO:0000313" key="5">
    <source>
        <dbReference type="Proteomes" id="UP000076276"/>
    </source>
</evidence>
<comment type="caution">
    <text evidence="4">The sequence shown here is derived from an EMBL/GenBank/DDBJ whole genome shotgun (WGS) entry which is preliminary data.</text>
</comment>
<dbReference type="PANTHER" id="PTHR46401">
    <property type="entry name" value="GLYCOSYLTRANSFERASE WBBK-RELATED"/>
    <property type="match status" value="1"/>
</dbReference>
<proteinExistence type="predicted"/>
<dbReference type="EMBL" id="LUAW01000004">
    <property type="protein sequence ID" value="KYQ73424.1"/>
    <property type="molecule type" value="Genomic_DNA"/>
</dbReference>
<dbReference type="InterPro" id="IPR028098">
    <property type="entry name" value="Glyco_trans_4-like_N"/>
</dbReference>
<feature type="domain" description="Glycosyltransferase subfamily 4-like N-terminal" evidence="3">
    <location>
        <begin position="33"/>
        <end position="172"/>
    </location>
</feature>
<dbReference type="OrthoDB" id="258796at2"/>
<evidence type="ECO:0000313" key="4">
    <source>
        <dbReference type="EMBL" id="KYQ73424.1"/>
    </source>
</evidence>
<dbReference type="GO" id="GO:0009103">
    <property type="term" value="P:lipopolysaccharide biosynthetic process"/>
    <property type="evidence" value="ECO:0007669"/>
    <property type="project" value="TreeGrafter"/>
</dbReference>
<reference evidence="4 5" key="1">
    <citation type="submission" date="2016-03" db="EMBL/GenBank/DDBJ databases">
        <title>Acinetobacter genomospecies 28 strain ANC 4149.</title>
        <authorList>
            <person name="Radolfova-Krizova L."/>
            <person name="Nemec A."/>
        </authorList>
    </citation>
    <scope>NUCLEOTIDE SEQUENCE [LARGE SCALE GENOMIC DNA]</scope>
    <source>
        <strain evidence="4 5">ANC 4149</strain>
    </source>
</reference>
<keyword evidence="5" id="KW-1185">Reference proteome</keyword>
<dbReference type="AlphaFoldDB" id="A0A151Y5U1"/>
<dbReference type="GO" id="GO:0016757">
    <property type="term" value="F:glycosyltransferase activity"/>
    <property type="evidence" value="ECO:0007669"/>
    <property type="project" value="InterPro"/>
</dbReference>
<dbReference type="Pfam" id="PF00534">
    <property type="entry name" value="Glycos_transf_1"/>
    <property type="match status" value="1"/>
</dbReference>
<accession>A0A151Y5U1</accession>
<keyword evidence="1 4" id="KW-0808">Transferase</keyword>